<name>A0A8E2AHR0_9APHY</name>
<keyword evidence="3" id="KW-1185">Reference proteome</keyword>
<keyword evidence="1" id="KW-0812">Transmembrane</keyword>
<evidence type="ECO:0000313" key="3">
    <source>
        <dbReference type="Proteomes" id="UP000250043"/>
    </source>
</evidence>
<evidence type="ECO:0000313" key="2">
    <source>
        <dbReference type="EMBL" id="OCH84691.1"/>
    </source>
</evidence>
<dbReference type="Proteomes" id="UP000250043">
    <property type="component" value="Unassembled WGS sequence"/>
</dbReference>
<reference evidence="2 3" key="1">
    <citation type="submission" date="2016-07" db="EMBL/GenBank/DDBJ databases">
        <title>Draft genome of the white-rot fungus Obba rivulosa 3A-2.</title>
        <authorList>
            <consortium name="DOE Joint Genome Institute"/>
            <person name="Miettinen O."/>
            <person name="Riley R."/>
            <person name="Acob R."/>
            <person name="Barry K."/>
            <person name="Cullen D."/>
            <person name="De Vries R."/>
            <person name="Hainaut M."/>
            <person name="Hatakka A."/>
            <person name="Henrissat B."/>
            <person name="Hilden K."/>
            <person name="Kuo R."/>
            <person name="Labutti K."/>
            <person name="Lipzen A."/>
            <person name="Makela M.R."/>
            <person name="Sandor L."/>
            <person name="Spatafora J.W."/>
            <person name="Grigoriev I.V."/>
            <person name="Hibbett D.S."/>
        </authorList>
    </citation>
    <scope>NUCLEOTIDE SEQUENCE [LARGE SCALE GENOMIC DNA]</scope>
    <source>
        <strain evidence="2 3">3A-2</strain>
    </source>
</reference>
<protein>
    <submittedName>
        <fullName evidence="2">Uncharacterized protein</fullName>
    </submittedName>
</protein>
<dbReference type="EMBL" id="KV722645">
    <property type="protein sequence ID" value="OCH84691.1"/>
    <property type="molecule type" value="Genomic_DNA"/>
</dbReference>
<proteinExistence type="predicted"/>
<evidence type="ECO:0000256" key="1">
    <source>
        <dbReference type="SAM" id="Phobius"/>
    </source>
</evidence>
<keyword evidence="1" id="KW-0472">Membrane</keyword>
<keyword evidence="1" id="KW-1133">Transmembrane helix</keyword>
<accession>A0A8E2AHR0</accession>
<organism evidence="2 3">
    <name type="scientific">Obba rivulosa</name>
    <dbReference type="NCBI Taxonomy" id="1052685"/>
    <lineage>
        <taxon>Eukaryota</taxon>
        <taxon>Fungi</taxon>
        <taxon>Dikarya</taxon>
        <taxon>Basidiomycota</taxon>
        <taxon>Agaricomycotina</taxon>
        <taxon>Agaricomycetes</taxon>
        <taxon>Polyporales</taxon>
        <taxon>Gelatoporiaceae</taxon>
        <taxon>Obba</taxon>
    </lineage>
</organism>
<feature type="transmembrane region" description="Helical" evidence="1">
    <location>
        <begin position="20"/>
        <end position="45"/>
    </location>
</feature>
<gene>
    <name evidence="2" type="ORF">OBBRIDRAFT_383963</name>
</gene>
<sequence length="79" mass="8921">MPLPFASKLWKYFVTVKLVLLSAAICSSFPLVILALPFICLSWELQGFRRCFTRMHWLPGSDIVVMLFLPGGQVCCVTL</sequence>
<dbReference type="AlphaFoldDB" id="A0A8E2AHR0"/>